<comment type="similarity">
    <text evidence="1 6 7">Belongs to the complex I 49 kDa subunit family.</text>
</comment>
<dbReference type="Gene3D" id="1.10.645.10">
    <property type="entry name" value="Cytochrome-c3 Hydrogenase, chain B"/>
    <property type="match status" value="1"/>
</dbReference>
<dbReference type="PANTHER" id="PTHR11993:SF10">
    <property type="entry name" value="NADH DEHYDROGENASE [UBIQUINONE] IRON-SULFUR PROTEIN 2, MITOCHONDRIAL"/>
    <property type="match status" value="1"/>
</dbReference>
<dbReference type="Pfam" id="PF00346">
    <property type="entry name" value="Complex1_49kDa"/>
    <property type="match status" value="1"/>
</dbReference>
<dbReference type="SUPFAM" id="SSF56762">
    <property type="entry name" value="HydB/Nqo4-like"/>
    <property type="match status" value="1"/>
</dbReference>
<dbReference type="InterPro" id="IPR001135">
    <property type="entry name" value="NADH_Q_OxRdtase_suD"/>
</dbReference>
<name>A0A6V8NPK5_9ACTN</name>
<sequence length="372" mass="42278">MTIEVSDDLRTELMEINFGPHHPSTHGIFRFIATLDGEVVVDIEPGIGYLHRGIEKLAENKKYMTGFPLYDRLDYIASLTYELCFCLALEKLMEIEVPERAQFIRVILVELQRISSHLIFYATTGLEAGVYTPFLYAFREREAILRLLEMATGARMTTNYFRIGGVKWDLPEGFEKELRKFLSKFPSRLEEYDQLLTGNEIFCQRMKNIGILGPEIAINIGVSGPTLRGSGVRFDLRKAEPYSGYDRFDFDIPYGLKGDAYDRYLVRLQEMRQCLRIISQAIDGLPGGDFRARVPKVIKPPAGEVYMRTEGTRGELGFYIISDGSANPYKVKIRAPSFVNIMALKPMVVGHTVPDLILIFGSIDIVMGEIDR</sequence>
<comment type="subcellular location">
    <subcellularLocation>
        <location evidence="6">Cell membrane</location>
        <topology evidence="6">Peripheral membrane protein</topology>
        <orientation evidence="6">Cytoplasmic side</orientation>
    </subcellularLocation>
</comment>
<keyword evidence="5 6" id="KW-0520">NAD</keyword>
<dbReference type="HAMAP" id="MF_01358">
    <property type="entry name" value="NDH1_NuoD"/>
    <property type="match status" value="1"/>
</dbReference>
<evidence type="ECO:0000313" key="10">
    <source>
        <dbReference type="Proteomes" id="UP000580051"/>
    </source>
</evidence>
<comment type="caution">
    <text evidence="9">The sequence shown here is derived from an EMBL/GenBank/DDBJ whole genome shotgun (WGS) entry which is preliminary data.</text>
</comment>
<dbReference type="GO" id="GO:0050136">
    <property type="term" value="F:NADH dehydrogenase (quinone) (non-electrogenic) activity"/>
    <property type="evidence" value="ECO:0007669"/>
    <property type="project" value="UniProtKB-UniRule"/>
</dbReference>
<protein>
    <recommendedName>
        <fullName evidence="6">NADH-quinone oxidoreductase subunit D</fullName>
        <ecNumber evidence="6">7.1.1.-</ecNumber>
    </recommendedName>
    <alternativeName>
        <fullName evidence="6">NADH dehydrogenase I subunit D</fullName>
    </alternativeName>
    <alternativeName>
        <fullName evidence="6">NDH-1 subunit D</fullName>
    </alternativeName>
</protein>
<reference evidence="9 10" key="1">
    <citation type="journal article" date="2020" name="Front. Microbiol.">
        <title>Single-cell genomics of novel Actinobacteria with the Wood-Ljungdahl pathway discovered in a serpentinizing system.</title>
        <authorList>
            <person name="Merino N."/>
            <person name="Kawai M."/>
            <person name="Boyd E.S."/>
            <person name="Colman D.R."/>
            <person name="McGlynn S.E."/>
            <person name="Nealson K.H."/>
            <person name="Kurokawa K."/>
            <person name="Hongoh Y."/>
        </authorList>
    </citation>
    <scope>NUCLEOTIDE SEQUENCE [LARGE SCALE GENOMIC DNA]</scope>
    <source>
        <strain evidence="9 10">S06</strain>
    </source>
</reference>
<evidence type="ECO:0000256" key="1">
    <source>
        <dbReference type="ARBA" id="ARBA00005769"/>
    </source>
</evidence>
<evidence type="ECO:0000256" key="4">
    <source>
        <dbReference type="ARBA" id="ARBA00022967"/>
    </source>
</evidence>
<dbReference type="EC" id="7.1.1.-" evidence="6"/>
<keyword evidence="2 6" id="KW-0813">Transport</keyword>
<dbReference type="GO" id="GO:0048038">
    <property type="term" value="F:quinone binding"/>
    <property type="evidence" value="ECO:0007669"/>
    <property type="project" value="UniProtKB-KW"/>
</dbReference>
<comment type="function">
    <text evidence="6">NDH-1 shuttles electrons from NADH, via FMN and iron-sulfur (Fe-S) centers, to quinones in the respiratory chain. The immediate electron acceptor for the enzyme in this species is believed to be a menaquinone. Couples the redox reaction to proton translocation (for every two electrons transferred, four hydrogen ions are translocated across the cytoplasmic membrane), and thus conserves the redox energy in a proton gradient.</text>
</comment>
<keyword evidence="6" id="KW-1003">Cell membrane</keyword>
<dbReference type="InterPro" id="IPR022885">
    <property type="entry name" value="NDH1_su_D/H"/>
</dbReference>
<keyword evidence="3 6" id="KW-0874">Quinone</keyword>
<comment type="catalytic activity">
    <reaction evidence="6">
        <text>a quinone + NADH + 5 H(+)(in) = a quinol + NAD(+) + 4 H(+)(out)</text>
        <dbReference type="Rhea" id="RHEA:57888"/>
        <dbReference type="ChEBI" id="CHEBI:15378"/>
        <dbReference type="ChEBI" id="CHEBI:24646"/>
        <dbReference type="ChEBI" id="CHEBI:57540"/>
        <dbReference type="ChEBI" id="CHEBI:57945"/>
        <dbReference type="ChEBI" id="CHEBI:132124"/>
    </reaction>
</comment>
<evidence type="ECO:0000256" key="7">
    <source>
        <dbReference type="RuleBase" id="RU003685"/>
    </source>
</evidence>
<evidence type="ECO:0000313" key="9">
    <source>
        <dbReference type="EMBL" id="GFP21201.1"/>
    </source>
</evidence>
<dbReference type="AlphaFoldDB" id="A0A6V8NPK5"/>
<dbReference type="GO" id="GO:0051287">
    <property type="term" value="F:NAD binding"/>
    <property type="evidence" value="ECO:0007669"/>
    <property type="project" value="InterPro"/>
</dbReference>
<proteinExistence type="inferred from homology"/>
<dbReference type="InterPro" id="IPR029014">
    <property type="entry name" value="NiFe-Hase_large"/>
</dbReference>
<dbReference type="RefSeq" id="WP_176226335.1">
    <property type="nucleotide sequence ID" value="NZ_BLRV01000025.1"/>
</dbReference>
<evidence type="ECO:0000256" key="6">
    <source>
        <dbReference type="HAMAP-Rule" id="MF_01358"/>
    </source>
</evidence>
<evidence type="ECO:0000259" key="8">
    <source>
        <dbReference type="Pfam" id="PF00346"/>
    </source>
</evidence>
<dbReference type="Proteomes" id="UP000580051">
    <property type="component" value="Unassembled WGS sequence"/>
</dbReference>
<keyword evidence="6" id="KW-0472">Membrane</keyword>
<dbReference type="EMBL" id="BLRV01000025">
    <property type="protein sequence ID" value="GFP21201.1"/>
    <property type="molecule type" value="Genomic_DNA"/>
</dbReference>
<feature type="domain" description="NADH-quinone oxidoreductase subunit D" evidence="8">
    <location>
        <begin position="129"/>
        <end position="301"/>
    </location>
</feature>
<dbReference type="GO" id="GO:0005886">
    <property type="term" value="C:plasma membrane"/>
    <property type="evidence" value="ECO:0007669"/>
    <property type="project" value="UniProtKB-SubCell"/>
</dbReference>
<dbReference type="InterPro" id="IPR014029">
    <property type="entry name" value="NADH_UbQ_OxRdtase_49kDa_CS"/>
</dbReference>
<dbReference type="NCBIfam" id="NF004739">
    <property type="entry name" value="PRK06075.1"/>
    <property type="match status" value="1"/>
</dbReference>
<keyword evidence="4 6" id="KW-1278">Translocase</keyword>
<evidence type="ECO:0000256" key="2">
    <source>
        <dbReference type="ARBA" id="ARBA00022448"/>
    </source>
</evidence>
<dbReference type="PANTHER" id="PTHR11993">
    <property type="entry name" value="NADH-UBIQUINONE OXIDOREDUCTASE 49 KDA SUBUNIT"/>
    <property type="match status" value="1"/>
</dbReference>
<organism evidence="9 10">
    <name type="scientific">Candidatus Hakubella thermalkaliphila</name>
    <dbReference type="NCBI Taxonomy" id="2754717"/>
    <lineage>
        <taxon>Bacteria</taxon>
        <taxon>Bacillati</taxon>
        <taxon>Actinomycetota</taxon>
        <taxon>Actinomycetota incertae sedis</taxon>
        <taxon>Candidatus Hakubellales</taxon>
        <taxon>Candidatus Hakubellaceae</taxon>
        <taxon>Candidatus Hakubella</taxon>
    </lineage>
</organism>
<dbReference type="PROSITE" id="PS00535">
    <property type="entry name" value="COMPLEX1_49K"/>
    <property type="match status" value="1"/>
</dbReference>
<gene>
    <name evidence="6" type="primary">nuoD</name>
    <name evidence="9" type="ORF">HKBW3S06_00427</name>
</gene>
<accession>A0A6V8NPK5</accession>
<evidence type="ECO:0000256" key="3">
    <source>
        <dbReference type="ARBA" id="ARBA00022719"/>
    </source>
</evidence>
<comment type="subunit">
    <text evidence="6">NDH-1 is composed of 14 different subunits. Subunits NuoB, C, D, E, F, and G constitute the peripheral sector of the complex.</text>
</comment>
<evidence type="ECO:0000256" key="5">
    <source>
        <dbReference type="ARBA" id="ARBA00023027"/>
    </source>
</evidence>